<feature type="chain" id="PRO_5040333684" description="Celp0028 effector like protein" evidence="1">
    <location>
        <begin position="19"/>
        <end position="241"/>
    </location>
</feature>
<dbReference type="OrthoDB" id="4831122at2759"/>
<accession>A0A9N9LJR8</accession>
<name>A0A9N9LJR8_9HELO</name>
<dbReference type="EMBL" id="CAJVRM010000082">
    <property type="protein sequence ID" value="CAG8973856.1"/>
    <property type="molecule type" value="Genomic_DNA"/>
</dbReference>
<comment type="caution">
    <text evidence="2">The sequence shown here is derived from an EMBL/GenBank/DDBJ whole genome shotgun (WGS) entry which is preliminary data.</text>
</comment>
<gene>
    <name evidence="2" type="ORF">HYALB_00010439</name>
</gene>
<sequence>MHFTSLLSLALASTLIFASPLKPRALGLDDILVVVDGKVEVKNKAEYLVEMKDFLPAANLTPLPQPAPEDTNTTTLTKRACKSTRVVYNEAPQTFLNWDVAMSKVVKAGASDATVSVTQGYQISNSVTKSGSLALNFFTNMLGLNFGVSSTQTWFSSYNAAYTFPIPAGKFGNVVSNPLTTRHSGYVSTGCVGEMGEKNTFISDSYTDKAFDGLSWVDGIISLCVGDEYPVKKCIGEGTTT</sequence>
<protein>
    <recommendedName>
        <fullName evidence="4">Celp0028 effector like protein</fullName>
    </recommendedName>
</protein>
<dbReference type="AlphaFoldDB" id="A0A9N9LJR8"/>
<organism evidence="2 3">
    <name type="scientific">Hymenoscyphus albidus</name>
    <dbReference type="NCBI Taxonomy" id="595503"/>
    <lineage>
        <taxon>Eukaryota</taxon>
        <taxon>Fungi</taxon>
        <taxon>Dikarya</taxon>
        <taxon>Ascomycota</taxon>
        <taxon>Pezizomycotina</taxon>
        <taxon>Leotiomycetes</taxon>
        <taxon>Helotiales</taxon>
        <taxon>Helotiaceae</taxon>
        <taxon>Hymenoscyphus</taxon>
    </lineage>
</organism>
<evidence type="ECO:0000313" key="2">
    <source>
        <dbReference type="EMBL" id="CAG8973856.1"/>
    </source>
</evidence>
<proteinExistence type="predicted"/>
<evidence type="ECO:0000256" key="1">
    <source>
        <dbReference type="SAM" id="SignalP"/>
    </source>
</evidence>
<keyword evidence="3" id="KW-1185">Reference proteome</keyword>
<evidence type="ECO:0000313" key="3">
    <source>
        <dbReference type="Proteomes" id="UP000701801"/>
    </source>
</evidence>
<dbReference type="Proteomes" id="UP000701801">
    <property type="component" value="Unassembled WGS sequence"/>
</dbReference>
<evidence type="ECO:0008006" key="4">
    <source>
        <dbReference type="Google" id="ProtNLM"/>
    </source>
</evidence>
<keyword evidence="1" id="KW-0732">Signal</keyword>
<feature type="signal peptide" evidence="1">
    <location>
        <begin position="1"/>
        <end position="18"/>
    </location>
</feature>
<reference evidence="2" key="1">
    <citation type="submission" date="2021-07" db="EMBL/GenBank/DDBJ databases">
        <authorList>
            <person name="Durling M."/>
        </authorList>
    </citation>
    <scope>NUCLEOTIDE SEQUENCE</scope>
</reference>